<accession>A0A8J4X839</accession>
<proteinExistence type="predicted"/>
<protein>
    <submittedName>
        <fullName evidence="2">Uncharacterized protein</fullName>
    </submittedName>
</protein>
<reference evidence="2" key="1">
    <citation type="submission" date="2020-07" db="EMBL/GenBank/DDBJ databases">
        <title>Clarias magur genome sequencing, assembly and annotation.</title>
        <authorList>
            <person name="Kushwaha B."/>
            <person name="Kumar R."/>
            <person name="Das P."/>
            <person name="Joshi C.G."/>
            <person name="Kumar D."/>
            <person name="Nagpure N.S."/>
            <person name="Pandey M."/>
            <person name="Agarwal S."/>
            <person name="Srivastava S."/>
            <person name="Singh M."/>
            <person name="Sahoo L."/>
            <person name="Jayasankar P."/>
            <person name="Meher P.K."/>
            <person name="Koringa P.G."/>
            <person name="Iquebal M.A."/>
            <person name="Das S.P."/>
            <person name="Bit A."/>
            <person name="Patnaik S."/>
            <person name="Patel N."/>
            <person name="Shah T.M."/>
            <person name="Hinsu A."/>
            <person name="Jena J.K."/>
        </authorList>
    </citation>
    <scope>NUCLEOTIDE SEQUENCE</scope>
    <source>
        <strain evidence="2">CIFAMagur01</strain>
        <tissue evidence="2">Testis</tissue>
    </source>
</reference>
<evidence type="ECO:0000256" key="1">
    <source>
        <dbReference type="SAM" id="MobiDB-lite"/>
    </source>
</evidence>
<sequence length="67" mass="6856">CRAGVTYTRETGGGEEEDESGDHGAEGEAEGLQRKHKFPEGGDPQTGGGGPAEGALTHTRTHTPLPA</sequence>
<feature type="region of interest" description="Disordered" evidence="1">
    <location>
        <begin position="1"/>
        <end position="67"/>
    </location>
</feature>
<feature type="non-terminal residue" evidence="2">
    <location>
        <position position="67"/>
    </location>
</feature>
<dbReference type="Proteomes" id="UP000727407">
    <property type="component" value="Unassembled WGS sequence"/>
</dbReference>
<evidence type="ECO:0000313" key="2">
    <source>
        <dbReference type="EMBL" id="KAF5887152.1"/>
    </source>
</evidence>
<feature type="non-terminal residue" evidence="2">
    <location>
        <position position="1"/>
    </location>
</feature>
<organism evidence="2 3">
    <name type="scientific">Clarias magur</name>
    <name type="common">Asian catfish</name>
    <name type="synonym">Macropteronotus magur</name>
    <dbReference type="NCBI Taxonomy" id="1594786"/>
    <lineage>
        <taxon>Eukaryota</taxon>
        <taxon>Metazoa</taxon>
        <taxon>Chordata</taxon>
        <taxon>Craniata</taxon>
        <taxon>Vertebrata</taxon>
        <taxon>Euteleostomi</taxon>
        <taxon>Actinopterygii</taxon>
        <taxon>Neopterygii</taxon>
        <taxon>Teleostei</taxon>
        <taxon>Ostariophysi</taxon>
        <taxon>Siluriformes</taxon>
        <taxon>Clariidae</taxon>
        <taxon>Clarias</taxon>
    </lineage>
</organism>
<dbReference type="AlphaFoldDB" id="A0A8J4X839"/>
<comment type="caution">
    <text evidence="2">The sequence shown here is derived from an EMBL/GenBank/DDBJ whole genome shotgun (WGS) entry which is preliminary data.</text>
</comment>
<evidence type="ECO:0000313" key="3">
    <source>
        <dbReference type="Proteomes" id="UP000727407"/>
    </source>
</evidence>
<name>A0A8J4X839_CLAMG</name>
<gene>
    <name evidence="2" type="ORF">DAT39_022348</name>
</gene>
<dbReference type="EMBL" id="QNUK01001128">
    <property type="protein sequence ID" value="KAF5887152.1"/>
    <property type="molecule type" value="Genomic_DNA"/>
</dbReference>
<keyword evidence="3" id="KW-1185">Reference proteome</keyword>